<dbReference type="EMBL" id="VSSQ01128564">
    <property type="protein sequence ID" value="MPN57250.1"/>
    <property type="molecule type" value="Genomic_DNA"/>
</dbReference>
<reference evidence="1" key="1">
    <citation type="submission" date="2019-08" db="EMBL/GenBank/DDBJ databases">
        <authorList>
            <person name="Kucharzyk K."/>
            <person name="Murdoch R.W."/>
            <person name="Higgins S."/>
            <person name="Loffler F."/>
        </authorList>
    </citation>
    <scope>NUCLEOTIDE SEQUENCE</scope>
</reference>
<sequence>MAAVVWESSAVWNDRVDVDGGEVIVDVGKRVVGHQPYRKDIEGQRGEYYPADKREVELEHRHLEAHRLHLAHAYCLHGADAVFDEVIVGEAVAVRCYDSGND</sequence>
<evidence type="ECO:0000313" key="1">
    <source>
        <dbReference type="EMBL" id="MPN57250.1"/>
    </source>
</evidence>
<proteinExistence type="predicted"/>
<accession>A0A645J252</accession>
<gene>
    <name evidence="1" type="ORF">SDC9_204944</name>
</gene>
<protein>
    <submittedName>
        <fullName evidence="1">Uncharacterized protein</fullName>
    </submittedName>
</protein>
<dbReference type="AlphaFoldDB" id="A0A645J252"/>
<organism evidence="1">
    <name type="scientific">bioreactor metagenome</name>
    <dbReference type="NCBI Taxonomy" id="1076179"/>
    <lineage>
        <taxon>unclassified sequences</taxon>
        <taxon>metagenomes</taxon>
        <taxon>ecological metagenomes</taxon>
    </lineage>
</organism>
<comment type="caution">
    <text evidence="1">The sequence shown here is derived from an EMBL/GenBank/DDBJ whole genome shotgun (WGS) entry which is preliminary data.</text>
</comment>
<name>A0A645J252_9ZZZZ</name>